<dbReference type="SUPFAM" id="SSF53756">
    <property type="entry name" value="UDP-Glycosyltransferase/glycogen phosphorylase"/>
    <property type="match status" value="1"/>
</dbReference>
<dbReference type="RefSeq" id="WP_145061367.1">
    <property type="nucleotide sequence ID" value="NZ_CP036287.1"/>
</dbReference>
<organism evidence="2 3">
    <name type="scientific">Engelhardtia mirabilis</name>
    <dbReference type="NCBI Taxonomy" id="2528011"/>
    <lineage>
        <taxon>Bacteria</taxon>
        <taxon>Pseudomonadati</taxon>
        <taxon>Planctomycetota</taxon>
        <taxon>Planctomycetia</taxon>
        <taxon>Planctomycetia incertae sedis</taxon>
        <taxon>Engelhardtia</taxon>
    </lineage>
</organism>
<gene>
    <name evidence="2" type="ORF">Pla133_01470</name>
</gene>
<protein>
    <submittedName>
        <fullName evidence="2">MurG-like transferase</fullName>
    </submittedName>
</protein>
<dbReference type="InterPro" id="IPR007235">
    <property type="entry name" value="Glyco_trans_28_C"/>
</dbReference>
<dbReference type="Proteomes" id="UP000316921">
    <property type="component" value="Chromosome"/>
</dbReference>
<dbReference type="PANTHER" id="PTHR21015:SF28">
    <property type="entry name" value="SLL1722 PROTEIN"/>
    <property type="match status" value="1"/>
</dbReference>
<dbReference type="AlphaFoldDB" id="A0A518BDN2"/>
<dbReference type="Pfam" id="PF04101">
    <property type="entry name" value="Glyco_tran_28_C"/>
    <property type="match status" value="1"/>
</dbReference>
<evidence type="ECO:0000313" key="2">
    <source>
        <dbReference type="EMBL" id="QDU65084.1"/>
    </source>
</evidence>
<keyword evidence="3" id="KW-1185">Reference proteome</keyword>
<evidence type="ECO:0000313" key="3">
    <source>
        <dbReference type="Proteomes" id="UP000316921"/>
    </source>
</evidence>
<feature type="domain" description="Glycosyl transferase family 28 C-terminal" evidence="1">
    <location>
        <begin position="277"/>
        <end position="360"/>
    </location>
</feature>
<proteinExistence type="predicted"/>
<reference evidence="2 3" key="1">
    <citation type="submission" date="2019-02" db="EMBL/GenBank/DDBJ databases">
        <title>Deep-cultivation of Planctomycetes and their phenomic and genomic characterization uncovers novel biology.</title>
        <authorList>
            <person name="Wiegand S."/>
            <person name="Jogler M."/>
            <person name="Boedeker C."/>
            <person name="Pinto D."/>
            <person name="Vollmers J."/>
            <person name="Rivas-Marin E."/>
            <person name="Kohn T."/>
            <person name="Peeters S.H."/>
            <person name="Heuer A."/>
            <person name="Rast P."/>
            <person name="Oberbeckmann S."/>
            <person name="Bunk B."/>
            <person name="Jeske O."/>
            <person name="Meyerdierks A."/>
            <person name="Storesund J.E."/>
            <person name="Kallscheuer N."/>
            <person name="Luecker S."/>
            <person name="Lage O.M."/>
            <person name="Pohl T."/>
            <person name="Merkel B.J."/>
            <person name="Hornburger P."/>
            <person name="Mueller R.-W."/>
            <person name="Bruemmer F."/>
            <person name="Labrenz M."/>
            <person name="Spormann A.M."/>
            <person name="Op den Camp H."/>
            <person name="Overmann J."/>
            <person name="Amann R."/>
            <person name="Jetten M.S.M."/>
            <person name="Mascher T."/>
            <person name="Medema M.H."/>
            <person name="Devos D.P."/>
            <person name="Kaster A.-K."/>
            <person name="Ovreas L."/>
            <person name="Rohde M."/>
            <person name="Galperin M.Y."/>
            <person name="Jogler C."/>
        </authorList>
    </citation>
    <scope>NUCLEOTIDE SEQUENCE [LARGE SCALE GENOMIC DNA]</scope>
    <source>
        <strain evidence="2 3">Pla133</strain>
    </source>
</reference>
<dbReference type="PANTHER" id="PTHR21015">
    <property type="entry name" value="UDP-N-ACETYLGLUCOSAMINE--N-ACETYLMURAMYL-(PENTAPEPTIDE) PYROPHOSPHORYL-UNDECAPRENOL N-ACETYLGLUCOSAMINE TRANSFERASE 1"/>
    <property type="match status" value="1"/>
</dbReference>
<dbReference type="Gene3D" id="3.40.50.2000">
    <property type="entry name" value="Glycogen Phosphorylase B"/>
    <property type="match status" value="1"/>
</dbReference>
<dbReference type="EMBL" id="CP036287">
    <property type="protein sequence ID" value="QDU65084.1"/>
    <property type="molecule type" value="Genomic_DNA"/>
</dbReference>
<accession>A0A518BDN2</accession>
<evidence type="ECO:0000259" key="1">
    <source>
        <dbReference type="Pfam" id="PF04101"/>
    </source>
</evidence>
<keyword evidence="2" id="KW-0808">Transferase</keyword>
<dbReference type="KEGG" id="pbap:Pla133_01470"/>
<sequence length="399" mass="44143">MKLADHPPHALRFLLYSHDSFGLGHLRRSLNLARRLTASFPGASAVVATGSPCATHFVLPPRVEVVKLPSVGKAEGGAYAPRFLPGSMERVSSVRRALLTSLWESWQPHCLIVDHQVTGLCDEILGLLQRAAADGVRTILGVRDVIDAPDRVAQEWGRESIRWALSEAYDRVCVYGSPEVFDVREAYPFPPELGRRLEYVGYVVRQEARPCPEPIPDLEPEVLLTTGGGEDGECRILAYLEALRLSPADWRSTIVLGPMLAPEAERRVRIAAHGLRGIEVHRFCEDLPRRMSRADAVVAMAGYNTVAELLSSGRPTVLMPRRQPRLEQQVRADALERLGLVTQADERRPAEVRAAIERALSRGVRPDPISRPRLDGLDGMVEVASELLEREPQLAGAIR</sequence>
<dbReference type="GO" id="GO:0016758">
    <property type="term" value="F:hexosyltransferase activity"/>
    <property type="evidence" value="ECO:0007669"/>
    <property type="project" value="InterPro"/>
</dbReference>
<name>A0A518BDN2_9BACT</name>